<sequence>MPIIEVLDGRFKKHTNDINDLILAIDCGFTCLKIMNLLIETLCYPRKHRVCCKILNHLLQCYKGWNLSRNHGNMLSLMMLSTESSTFRIPYVYATMSSGLFQPTNPLY</sequence>
<gene>
    <name evidence="1" type="ORF">GOP47_0011881</name>
</gene>
<evidence type="ECO:0000313" key="1">
    <source>
        <dbReference type="EMBL" id="KAI5073868.1"/>
    </source>
</evidence>
<protein>
    <submittedName>
        <fullName evidence="1">Uncharacterized protein</fullName>
    </submittedName>
</protein>
<proteinExistence type="predicted"/>
<dbReference type="AlphaFoldDB" id="A0A9D4ZFT3"/>
<keyword evidence="2" id="KW-1185">Reference proteome</keyword>
<organism evidence="1 2">
    <name type="scientific">Adiantum capillus-veneris</name>
    <name type="common">Maidenhair fern</name>
    <dbReference type="NCBI Taxonomy" id="13818"/>
    <lineage>
        <taxon>Eukaryota</taxon>
        <taxon>Viridiplantae</taxon>
        <taxon>Streptophyta</taxon>
        <taxon>Embryophyta</taxon>
        <taxon>Tracheophyta</taxon>
        <taxon>Polypodiopsida</taxon>
        <taxon>Polypodiidae</taxon>
        <taxon>Polypodiales</taxon>
        <taxon>Pteridineae</taxon>
        <taxon>Pteridaceae</taxon>
        <taxon>Vittarioideae</taxon>
        <taxon>Adiantum</taxon>
    </lineage>
</organism>
<comment type="caution">
    <text evidence="1">The sequence shown here is derived from an EMBL/GenBank/DDBJ whole genome shotgun (WGS) entry which is preliminary data.</text>
</comment>
<evidence type="ECO:0000313" key="2">
    <source>
        <dbReference type="Proteomes" id="UP000886520"/>
    </source>
</evidence>
<name>A0A9D4ZFT3_ADICA</name>
<reference evidence="1" key="1">
    <citation type="submission" date="2021-01" db="EMBL/GenBank/DDBJ databases">
        <title>Adiantum capillus-veneris genome.</title>
        <authorList>
            <person name="Fang Y."/>
            <person name="Liao Q."/>
        </authorList>
    </citation>
    <scope>NUCLEOTIDE SEQUENCE</scope>
    <source>
        <strain evidence="1">H3</strain>
        <tissue evidence="1">Leaf</tissue>
    </source>
</reference>
<dbReference type="EMBL" id="JABFUD020000011">
    <property type="protein sequence ID" value="KAI5073868.1"/>
    <property type="molecule type" value="Genomic_DNA"/>
</dbReference>
<dbReference type="Proteomes" id="UP000886520">
    <property type="component" value="Chromosome 11"/>
</dbReference>
<accession>A0A9D4ZFT3</accession>